<keyword evidence="6" id="KW-1185">Reference proteome</keyword>
<keyword evidence="3 4" id="KW-0949">S-adenosyl-L-methionine</keyword>
<dbReference type="PROSITE" id="PS51687">
    <property type="entry name" value="SAM_MT_RNA_M5U"/>
    <property type="match status" value="1"/>
</dbReference>
<feature type="binding site" evidence="4">
    <location>
        <position position="263"/>
    </location>
    <ligand>
        <name>S-adenosyl-L-methionine</name>
        <dbReference type="ChEBI" id="CHEBI:59789"/>
    </ligand>
</feature>
<feature type="active site" description="Nucleophile" evidence="4">
    <location>
        <position position="357"/>
    </location>
</feature>
<dbReference type="InterPro" id="IPR010280">
    <property type="entry name" value="U5_MeTrfase_fam"/>
</dbReference>
<comment type="similarity">
    <text evidence="4">Belongs to the class I-like SAM-binding methyltransferase superfamily. RNA M5U methyltransferase family.</text>
</comment>
<dbReference type="EC" id="2.1.1.190" evidence="5"/>
<dbReference type="SUPFAM" id="SSF53335">
    <property type="entry name" value="S-adenosyl-L-methionine-dependent methyltransferases"/>
    <property type="match status" value="1"/>
</dbReference>
<keyword evidence="1 4" id="KW-0489">Methyltransferase</keyword>
<feature type="binding site" evidence="4">
    <location>
        <position position="331"/>
    </location>
    <ligand>
        <name>S-adenosyl-L-methionine</name>
        <dbReference type="ChEBI" id="CHEBI:59789"/>
    </ligand>
</feature>
<dbReference type="InterPro" id="IPR029063">
    <property type="entry name" value="SAM-dependent_MTases_sf"/>
</dbReference>
<evidence type="ECO:0000256" key="2">
    <source>
        <dbReference type="ARBA" id="ARBA00022679"/>
    </source>
</evidence>
<feature type="binding site" evidence="4">
    <location>
        <position position="283"/>
    </location>
    <ligand>
        <name>S-adenosyl-L-methionine</name>
        <dbReference type="ChEBI" id="CHEBI:59789"/>
    </ligand>
</feature>
<keyword evidence="2 4" id="KW-0808">Transferase</keyword>
<evidence type="ECO:0000313" key="5">
    <source>
        <dbReference type="EMBL" id="MBB5721339.1"/>
    </source>
</evidence>
<dbReference type="GO" id="GO:0070041">
    <property type="term" value="F:rRNA (uridine-C5-)-methyltransferase activity"/>
    <property type="evidence" value="ECO:0007669"/>
    <property type="project" value="TreeGrafter"/>
</dbReference>
<dbReference type="Pfam" id="PF05958">
    <property type="entry name" value="tRNA_U5-meth_tr"/>
    <property type="match status" value="1"/>
</dbReference>
<dbReference type="Gene3D" id="2.40.50.1070">
    <property type="match status" value="1"/>
</dbReference>
<dbReference type="GO" id="GO:0070475">
    <property type="term" value="P:rRNA base methylation"/>
    <property type="evidence" value="ECO:0007669"/>
    <property type="project" value="TreeGrafter"/>
</dbReference>
<evidence type="ECO:0000256" key="3">
    <source>
        <dbReference type="ARBA" id="ARBA00022691"/>
    </source>
</evidence>
<dbReference type="AlphaFoldDB" id="A0A7W9BIW0"/>
<proteinExistence type="inferred from homology"/>
<dbReference type="PANTHER" id="PTHR11061:SF49">
    <property type="entry name" value="23S RRNA (URACIL(1939)-C(5))-METHYLTRANSFERASE RLMD"/>
    <property type="match status" value="1"/>
</dbReference>
<name>A0A7W9BIW0_9RHOB</name>
<feature type="binding site" evidence="4">
    <location>
        <position position="236"/>
    </location>
    <ligand>
        <name>S-adenosyl-L-methionine</name>
        <dbReference type="ChEBI" id="CHEBI:59789"/>
    </ligand>
</feature>
<dbReference type="RefSeq" id="WP_183526296.1">
    <property type="nucleotide sequence ID" value="NZ_JACIJM010000002.1"/>
</dbReference>
<evidence type="ECO:0000313" key="6">
    <source>
        <dbReference type="Proteomes" id="UP000535415"/>
    </source>
</evidence>
<gene>
    <name evidence="5" type="ORF">FHS72_000946</name>
</gene>
<comment type="caution">
    <text evidence="5">The sequence shown here is derived from an EMBL/GenBank/DDBJ whole genome shotgun (WGS) entry which is preliminary data.</text>
</comment>
<dbReference type="Proteomes" id="UP000535415">
    <property type="component" value="Unassembled WGS sequence"/>
</dbReference>
<dbReference type="PANTHER" id="PTHR11061">
    <property type="entry name" value="RNA M5U METHYLTRANSFERASE"/>
    <property type="match status" value="1"/>
</dbReference>
<protein>
    <submittedName>
        <fullName evidence="5">23S rRNA (Uracil1939-C5)-methyltransferase</fullName>
        <ecNumber evidence="5">2.1.1.190</ecNumber>
    </submittedName>
</protein>
<organism evidence="5 6">
    <name type="scientific">Yoonia ponticola</name>
    <dbReference type="NCBI Taxonomy" id="1524255"/>
    <lineage>
        <taxon>Bacteria</taxon>
        <taxon>Pseudomonadati</taxon>
        <taxon>Pseudomonadota</taxon>
        <taxon>Alphaproteobacteria</taxon>
        <taxon>Rhodobacterales</taxon>
        <taxon>Paracoccaceae</taxon>
        <taxon>Yoonia</taxon>
    </lineage>
</organism>
<dbReference type="EMBL" id="JACIJM010000002">
    <property type="protein sequence ID" value="MBB5721339.1"/>
    <property type="molecule type" value="Genomic_DNA"/>
</dbReference>
<sequence length="400" mass="43209">MAMIEGLTHLGLGKLDDGRTLLPRVLPGEEVSVDQDGTVRIITPSVDRVAAPCRHFKTCGGCAMQHANDVFVASWKQEIVRKAVTAQGLTAEFREIQTSPPQSRRRAKFAGQRTKKGVMLGFYAKGSDTIIAVPDCQLITVGLHDARPALEALIMIAASRKSHVSFTVTETAVGPDVSVETEKELTSQLRMELAVFAQKHGLSRLVWQDEVIVTMQPPAQDFGGVSAVPPAGAFLQATKHGEAALRDAVSEITAGANRIVDLFAGSGTFALPLSKGAEIHAVEGEADMIAALDRGWRDGKNLKRVTSETRDLFRRPLEPDELRKFDAAVIDPPRAGAEAQIATLAVSAIKKVAMVSCNPVTFARDAKTLVAAGFTLNWLQVVDQFRWSPHVEVVGSFTRK</sequence>
<dbReference type="Gene3D" id="3.40.50.150">
    <property type="entry name" value="Vaccinia Virus protein VP39"/>
    <property type="match status" value="1"/>
</dbReference>
<evidence type="ECO:0000256" key="4">
    <source>
        <dbReference type="PROSITE-ProRule" id="PRU01024"/>
    </source>
</evidence>
<dbReference type="CDD" id="cd02440">
    <property type="entry name" value="AdoMet_MTases"/>
    <property type="match status" value="1"/>
</dbReference>
<evidence type="ECO:0000256" key="1">
    <source>
        <dbReference type="ARBA" id="ARBA00022603"/>
    </source>
</evidence>
<reference evidence="5 6" key="1">
    <citation type="submission" date="2020-08" db="EMBL/GenBank/DDBJ databases">
        <title>Genomic Encyclopedia of Type Strains, Phase IV (KMG-IV): sequencing the most valuable type-strain genomes for metagenomic binning, comparative biology and taxonomic classification.</title>
        <authorList>
            <person name="Goeker M."/>
        </authorList>
    </citation>
    <scope>NUCLEOTIDE SEQUENCE [LARGE SCALE GENOMIC DNA]</scope>
    <source>
        <strain evidence="5 6">DSM 101064</strain>
    </source>
</reference>
<accession>A0A7W9BIW0</accession>